<dbReference type="Gene3D" id="2.40.128.20">
    <property type="match status" value="1"/>
</dbReference>
<dbReference type="EMBL" id="GEFH01001477">
    <property type="protein sequence ID" value="JAP67104.1"/>
    <property type="molecule type" value="mRNA"/>
</dbReference>
<organism evidence="2">
    <name type="scientific">Hyalomma excavatum</name>
    <dbReference type="NCBI Taxonomy" id="257692"/>
    <lineage>
        <taxon>Eukaryota</taxon>
        <taxon>Metazoa</taxon>
        <taxon>Ecdysozoa</taxon>
        <taxon>Arthropoda</taxon>
        <taxon>Chelicerata</taxon>
        <taxon>Arachnida</taxon>
        <taxon>Acari</taxon>
        <taxon>Parasitiformes</taxon>
        <taxon>Ixodida</taxon>
        <taxon>Ixodoidea</taxon>
        <taxon>Ixodidae</taxon>
        <taxon>Hyalomminae</taxon>
        <taxon>Hyalomma</taxon>
    </lineage>
</organism>
<reference evidence="2" key="1">
    <citation type="journal article" date="2017" name="Ticks Tick Borne Dis.">
        <title>An insight into the sialome of Hyalomma excavatum.</title>
        <authorList>
            <person name="Ribeiro J.M."/>
            <person name="Slovak M."/>
            <person name="Francischetti I.M."/>
        </authorList>
    </citation>
    <scope>NUCLEOTIDE SEQUENCE</scope>
    <source>
        <strain evidence="2">Samish</strain>
        <tissue evidence="2">Salivary glands</tissue>
    </source>
</reference>
<keyword evidence="1" id="KW-0812">Transmembrane</keyword>
<proteinExistence type="evidence at transcript level"/>
<evidence type="ECO:0000256" key="1">
    <source>
        <dbReference type="SAM" id="Phobius"/>
    </source>
</evidence>
<sequence>MSIKLQWCYALVMMTYSGLLFVSGSIERHVRKMLDSEVPLVLLWANERPSSSGEECWLSEYYAYAPTGYSRYMYRGAADKPPTKPENKDDRNKALLELSVYSSGGQVKLKAHVGSGSMPKIGGEDTEYTILYADTTCFILLLPEKLKASPVSCVAWVPAHTAHFMHTACRGAFVRLCPACKKTTEEPAEA</sequence>
<evidence type="ECO:0000313" key="2">
    <source>
        <dbReference type="EMBL" id="JAP67104.1"/>
    </source>
</evidence>
<keyword evidence="1" id="KW-1133">Transmembrane helix</keyword>
<dbReference type="AlphaFoldDB" id="A0A131XHS8"/>
<name>A0A131XHS8_9ACAR</name>
<accession>A0A131XHS8</accession>
<protein>
    <submittedName>
        <fullName evidence="2">Putative secreted peptide</fullName>
    </submittedName>
</protein>
<keyword evidence="1" id="KW-0472">Membrane</keyword>
<dbReference type="InterPro" id="IPR012674">
    <property type="entry name" value="Calycin"/>
</dbReference>
<feature type="transmembrane region" description="Helical" evidence="1">
    <location>
        <begin position="7"/>
        <end position="26"/>
    </location>
</feature>